<dbReference type="InterPro" id="IPR012899">
    <property type="entry name" value="LTXXQ"/>
</dbReference>
<dbReference type="Gene3D" id="1.20.120.1490">
    <property type="match status" value="1"/>
</dbReference>
<dbReference type="STRING" id="1212491.LFA_1791"/>
<dbReference type="Proteomes" id="UP000032430">
    <property type="component" value="Chromosome I"/>
</dbReference>
<organism evidence="2 3">
    <name type="scientific">Legionella fallonii LLAP-10</name>
    <dbReference type="NCBI Taxonomy" id="1212491"/>
    <lineage>
        <taxon>Bacteria</taxon>
        <taxon>Pseudomonadati</taxon>
        <taxon>Pseudomonadota</taxon>
        <taxon>Gammaproteobacteria</taxon>
        <taxon>Legionellales</taxon>
        <taxon>Legionellaceae</taxon>
        <taxon>Legionella</taxon>
    </lineage>
</organism>
<dbReference type="EMBL" id="LN614827">
    <property type="protein sequence ID" value="CEG57190.1"/>
    <property type="molecule type" value="Genomic_DNA"/>
</dbReference>
<dbReference type="OrthoDB" id="5652263at2"/>
<dbReference type="HOGENOM" id="CLU_1765731_0_0_6"/>
<protein>
    <recommendedName>
        <fullName evidence="4">16 kD immunogenic protein</fullName>
    </recommendedName>
</protein>
<dbReference type="KEGG" id="lfa:LFA_1791"/>
<evidence type="ECO:0000313" key="3">
    <source>
        <dbReference type="Proteomes" id="UP000032430"/>
    </source>
</evidence>
<sequence>MKKSLLWIVALSFSLVIGQTALAHGHCGDNMKKMIESLRLDDAQKAKVMPILDQLKTSIKASADQFKDLDTQINQQIQSDNTDQAALDGLMDKKTKLIGDMMKAKANAKHQIYSLLSAQQKTEYQNMMKKWEEKMAAKYQDCKKDKDDE</sequence>
<dbReference type="AlphaFoldDB" id="A0A098G6S3"/>
<reference evidence="3" key="1">
    <citation type="submission" date="2014-09" db="EMBL/GenBank/DDBJ databases">
        <authorList>
            <person name="Gomez-Valero L."/>
        </authorList>
    </citation>
    <scope>NUCLEOTIDE SEQUENCE [LARGE SCALE GENOMIC DNA]</scope>
    <source>
        <strain evidence="3">ATCC700992</strain>
    </source>
</reference>
<dbReference type="Pfam" id="PF07813">
    <property type="entry name" value="LTXXQ"/>
    <property type="match status" value="1"/>
</dbReference>
<dbReference type="GO" id="GO:0042597">
    <property type="term" value="C:periplasmic space"/>
    <property type="evidence" value="ECO:0007669"/>
    <property type="project" value="InterPro"/>
</dbReference>
<evidence type="ECO:0000313" key="2">
    <source>
        <dbReference type="EMBL" id="CEG57190.1"/>
    </source>
</evidence>
<gene>
    <name evidence="2" type="ORF">LFA_1791</name>
</gene>
<feature type="chain" id="PRO_5001942204" description="16 kD immunogenic protein" evidence="1">
    <location>
        <begin position="24"/>
        <end position="149"/>
    </location>
</feature>
<proteinExistence type="predicted"/>
<accession>A0A098G6S3</accession>
<dbReference type="RefSeq" id="WP_045095734.1">
    <property type="nucleotide sequence ID" value="NZ_LN614827.1"/>
</dbReference>
<feature type="signal peptide" evidence="1">
    <location>
        <begin position="1"/>
        <end position="23"/>
    </location>
</feature>
<keyword evidence="3" id="KW-1185">Reference proteome</keyword>
<keyword evidence="1" id="KW-0732">Signal</keyword>
<evidence type="ECO:0000256" key="1">
    <source>
        <dbReference type="SAM" id="SignalP"/>
    </source>
</evidence>
<name>A0A098G6S3_9GAMM</name>
<evidence type="ECO:0008006" key="4">
    <source>
        <dbReference type="Google" id="ProtNLM"/>
    </source>
</evidence>